<feature type="region of interest" description="Disordered" evidence="1">
    <location>
        <begin position="114"/>
        <end position="141"/>
    </location>
</feature>
<evidence type="ECO:0000313" key="6">
    <source>
        <dbReference type="Proteomes" id="UP000597507"/>
    </source>
</evidence>
<comment type="caution">
    <text evidence="5">The sequence shown here is derived from an EMBL/GenBank/DDBJ whole genome shotgun (WGS) entry which is preliminary data.</text>
</comment>
<keyword evidence="6" id="KW-1185">Reference proteome</keyword>
<feature type="compositionally biased region" description="Polar residues" evidence="1">
    <location>
        <begin position="121"/>
        <end position="130"/>
    </location>
</feature>
<dbReference type="Proteomes" id="UP000597507">
    <property type="component" value="Unassembled WGS sequence"/>
</dbReference>
<dbReference type="PANTHER" id="PTHR30007:SF0">
    <property type="entry name" value="TRANSPOSASE"/>
    <property type="match status" value="1"/>
</dbReference>
<feature type="domain" description="Transposase IS4-like" evidence="3">
    <location>
        <begin position="115"/>
        <end position="266"/>
    </location>
</feature>
<keyword evidence="2" id="KW-1133">Transmembrane helix</keyword>
<evidence type="ECO:0000256" key="2">
    <source>
        <dbReference type="SAM" id="Phobius"/>
    </source>
</evidence>
<organism evidence="5 6">
    <name type="scientific">Caldovatus sediminis</name>
    <dbReference type="NCBI Taxonomy" id="2041189"/>
    <lineage>
        <taxon>Bacteria</taxon>
        <taxon>Pseudomonadati</taxon>
        <taxon>Pseudomonadota</taxon>
        <taxon>Alphaproteobacteria</taxon>
        <taxon>Acetobacterales</taxon>
        <taxon>Roseomonadaceae</taxon>
        <taxon>Caldovatus</taxon>
    </lineage>
</organism>
<keyword evidence="2" id="KW-0472">Membrane</keyword>
<evidence type="ECO:0000259" key="4">
    <source>
        <dbReference type="Pfam" id="PF13340"/>
    </source>
</evidence>
<gene>
    <name evidence="5" type="ORF">GCM10010964_44890</name>
</gene>
<dbReference type="InterPro" id="IPR025161">
    <property type="entry name" value="IS402-like_dom"/>
</dbReference>
<dbReference type="AlphaFoldDB" id="A0A8J2ZG43"/>
<keyword evidence="2" id="KW-0812">Transmembrane</keyword>
<dbReference type="NCBIfam" id="NF033580">
    <property type="entry name" value="transpos_IS5_3"/>
    <property type="match status" value="1"/>
</dbReference>
<dbReference type="Pfam" id="PF01609">
    <property type="entry name" value="DDE_Tnp_1"/>
    <property type="match status" value="1"/>
</dbReference>
<protein>
    <submittedName>
        <fullName evidence="5">IS5 family transposase</fullName>
    </submittedName>
</protein>
<dbReference type="InterPro" id="IPR002559">
    <property type="entry name" value="Transposase_11"/>
</dbReference>
<evidence type="ECO:0000256" key="1">
    <source>
        <dbReference type="SAM" id="MobiDB-lite"/>
    </source>
</evidence>
<sequence>MNGAMWTPATRRQHSRTGLRYASDLTDDEWRILEPLLPAAPGRGRRRAWPLREIANAIFYVLRAGCTWRLLPDSFPPWRTVYRWFVRLRDGGVFEAINHHLVMLDRERAGREASPTAAVIDSQSVKTTESGGPRGYDAGKKINGRKRHAMVDTDGRGLTLDNHPANIQDRDGAPPLMRASRCRWPFVRLAFMDSGYAGDRVANATTIPVAIVRKPNKPKNQVGFAVHARRWVVERFFAWIGRNRRLAKDFEATIASANAFLYAASVIILLRRVARSV</sequence>
<dbReference type="EMBL" id="BMKS01000039">
    <property type="protein sequence ID" value="GGG52802.1"/>
    <property type="molecule type" value="Genomic_DNA"/>
</dbReference>
<feature type="domain" description="Insertion element IS402-like" evidence="4">
    <location>
        <begin position="25"/>
        <end position="97"/>
    </location>
</feature>
<feature type="transmembrane region" description="Helical" evidence="2">
    <location>
        <begin position="252"/>
        <end position="270"/>
    </location>
</feature>
<dbReference type="Pfam" id="PF13340">
    <property type="entry name" value="DUF4096"/>
    <property type="match status" value="1"/>
</dbReference>
<dbReference type="GO" id="GO:0004803">
    <property type="term" value="F:transposase activity"/>
    <property type="evidence" value="ECO:0007669"/>
    <property type="project" value="InterPro"/>
</dbReference>
<dbReference type="GO" id="GO:0003677">
    <property type="term" value="F:DNA binding"/>
    <property type="evidence" value="ECO:0007669"/>
    <property type="project" value="InterPro"/>
</dbReference>
<evidence type="ECO:0000259" key="3">
    <source>
        <dbReference type="Pfam" id="PF01609"/>
    </source>
</evidence>
<accession>A0A8J2ZG43</accession>
<dbReference type="PANTHER" id="PTHR30007">
    <property type="entry name" value="PHP DOMAIN PROTEIN"/>
    <property type="match status" value="1"/>
</dbReference>
<evidence type="ECO:0000313" key="5">
    <source>
        <dbReference type="EMBL" id="GGG52802.1"/>
    </source>
</evidence>
<proteinExistence type="predicted"/>
<dbReference type="GO" id="GO:0006313">
    <property type="term" value="P:DNA transposition"/>
    <property type="evidence" value="ECO:0007669"/>
    <property type="project" value="InterPro"/>
</dbReference>
<reference evidence="5 6" key="1">
    <citation type="journal article" date="2014" name="Int. J. Syst. Evol. Microbiol.">
        <title>Complete genome sequence of Corynebacterium casei LMG S-19264T (=DSM 44701T), isolated from a smear-ripened cheese.</title>
        <authorList>
            <consortium name="US DOE Joint Genome Institute (JGI-PGF)"/>
            <person name="Walter F."/>
            <person name="Albersmeier A."/>
            <person name="Kalinowski J."/>
            <person name="Ruckert C."/>
        </authorList>
    </citation>
    <scope>NUCLEOTIDE SEQUENCE [LARGE SCALE GENOMIC DNA]</scope>
    <source>
        <strain evidence="5 6">CGMCC 1.16330</strain>
    </source>
</reference>
<name>A0A8J2ZG43_9PROT</name>